<evidence type="ECO:0000256" key="4">
    <source>
        <dbReference type="ARBA" id="ARBA00022989"/>
    </source>
</evidence>
<dbReference type="Proteomes" id="UP001444661">
    <property type="component" value="Unassembled WGS sequence"/>
</dbReference>
<dbReference type="InterPro" id="IPR017974">
    <property type="entry name" value="Claudin_CS"/>
</dbReference>
<evidence type="ECO:0000256" key="2">
    <source>
        <dbReference type="ARBA" id="ARBA00004167"/>
    </source>
</evidence>
<accession>A0ABR1RMM3</accession>
<evidence type="ECO:0000256" key="1">
    <source>
        <dbReference type="ARBA" id="ARBA00004141"/>
    </source>
</evidence>
<feature type="region of interest" description="Disordered" evidence="6">
    <location>
        <begin position="208"/>
        <end position="248"/>
    </location>
</feature>
<feature type="transmembrane region" description="Helical" evidence="7">
    <location>
        <begin position="174"/>
        <end position="198"/>
    </location>
</feature>
<dbReference type="EMBL" id="JAQQWK010000014">
    <property type="protein sequence ID" value="KAK8016231.1"/>
    <property type="molecule type" value="Genomic_DNA"/>
</dbReference>
<dbReference type="PROSITE" id="PS01346">
    <property type="entry name" value="CLAUDIN"/>
    <property type="match status" value="1"/>
</dbReference>
<keyword evidence="9" id="KW-1185">Reference proteome</keyword>
<evidence type="ECO:0000256" key="7">
    <source>
        <dbReference type="SAM" id="Phobius"/>
    </source>
</evidence>
<evidence type="ECO:0000313" key="9">
    <source>
        <dbReference type="Proteomes" id="UP001444661"/>
    </source>
</evidence>
<comment type="subcellular location">
    <subcellularLocation>
        <location evidence="1">Membrane</location>
        <topology evidence="1">Multi-pass membrane protein</topology>
    </subcellularLocation>
    <subcellularLocation>
        <location evidence="2">Membrane</location>
        <topology evidence="2">Single-pass membrane protein</topology>
    </subcellularLocation>
</comment>
<evidence type="ECO:0000313" key="8">
    <source>
        <dbReference type="EMBL" id="KAK8016231.1"/>
    </source>
</evidence>
<reference evidence="8 9" key="1">
    <citation type="submission" date="2023-01" db="EMBL/GenBank/DDBJ databases">
        <title>Analysis of 21 Apiospora genomes using comparative genomics revels a genus with tremendous synthesis potential of carbohydrate active enzymes and secondary metabolites.</title>
        <authorList>
            <person name="Sorensen T."/>
        </authorList>
    </citation>
    <scope>NUCLEOTIDE SEQUENCE [LARGE SCALE GENOMIC DNA]</scope>
    <source>
        <strain evidence="8 9">CBS 33761</strain>
    </source>
</reference>
<dbReference type="PANTHER" id="PTHR15549:SF33">
    <property type="entry name" value="MEMBRANE PROTEIN WSC4, PUTATIVE (AFU_ORTHOLOGUE AFUA_5G09020)-RELATED"/>
    <property type="match status" value="1"/>
</dbReference>
<gene>
    <name evidence="8" type="ORF">PG993_014420</name>
</gene>
<dbReference type="PANTHER" id="PTHR15549">
    <property type="entry name" value="PAIRED IMMUNOGLOBULIN-LIKE TYPE 2 RECEPTOR"/>
    <property type="match status" value="1"/>
</dbReference>
<feature type="compositionally biased region" description="Polar residues" evidence="6">
    <location>
        <begin position="209"/>
        <end position="231"/>
    </location>
</feature>
<name>A0ABR1RMM3_9PEZI</name>
<keyword evidence="3 7" id="KW-0812">Transmembrane</keyword>
<feature type="region of interest" description="Disordered" evidence="6">
    <location>
        <begin position="147"/>
        <end position="172"/>
    </location>
</feature>
<organism evidence="8 9">
    <name type="scientific">Apiospora rasikravindrae</name>
    <dbReference type="NCBI Taxonomy" id="990691"/>
    <lineage>
        <taxon>Eukaryota</taxon>
        <taxon>Fungi</taxon>
        <taxon>Dikarya</taxon>
        <taxon>Ascomycota</taxon>
        <taxon>Pezizomycotina</taxon>
        <taxon>Sordariomycetes</taxon>
        <taxon>Xylariomycetidae</taxon>
        <taxon>Amphisphaeriales</taxon>
        <taxon>Apiosporaceae</taxon>
        <taxon>Apiospora</taxon>
    </lineage>
</organism>
<sequence>MAIISRNAILNVETVLMLQRSSRTIRVVIGKPDRGGNAGVFADFQCASQTIYIMWRLYTHIDGIKTSKSWGWRAKGASRGLWACCGTDANGQPDCTQQTNDTFNLASPRDLKPYFAIPASGFQYTSSALSSTSSIASSSVATTATTTTSTPAASSSSQPDAGGSSSGSGLSSGAAAGIGVGAGLAVVSVASLMFWYLARKRRRARQEIPPQSYQFNSQAPVHHTSGAQQEGSMKPELDSQGLPRELPT</sequence>
<proteinExistence type="predicted"/>
<protein>
    <submittedName>
        <fullName evidence="8">Uncharacterized protein</fullName>
    </submittedName>
</protein>
<keyword evidence="4 7" id="KW-1133">Transmembrane helix</keyword>
<keyword evidence="5 7" id="KW-0472">Membrane</keyword>
<evidence type="ECO:0000256" key="6">
    <source>
        <dbReference type="SAM" id="MobiDB-lite"/>
    </source>
</evidence>
<evidence type="ECO:0000256" key="5">
    <source>
        <dbReference type="ARBA" id="ARBA00023136"/>
    </source>
</evidence>
<dbReference type="InterPro" id="IPR051694">
    <property type="entry name" value="Immunoregulatory_rcpt-like"/>
</dbReference>
<evidence type="ECO:0000256" key="3">
    <source>
        <dbReference type="ARBA" id="ARBA00022692"/>
    </source>
</evidence>
<comment type="caution">
    <text evidence="8">The sequence shown here is derived from an EMBL/GenBank/DDBJ whole genome shotgun (WGS) entry which is preliminary data.</text>
</comment>